<sequence>MEEKYVCDPVSTRTSACGRISMGLFLLLLQQALDILSSFAHRIMPHTSHFLHLFDDVLAYILDLTPMSDLENVSKTCKQLENICALVRAPYLHELHQEGLEYNTVSASPSMSFPQALASLRCRENRWRTMRPITSSYRATLNESHFTSYFHNIILYVSTRQVASSVVHGDKVEYVTYGGRADEITRLHASDVLQDLLVLLRMHLPTGLSYLCFLSLRGMSPHSAAASPTRILLTGISPIEYFSAPLDARGLRILGPWCAVLTSDPSPSKLEARGNVLLLCNWKTGTLFKFRDFHSDKVDDFNFMNDRILAVIHRASEPSRPILCLYDIALPSQLSSSGRLTLGLSLQLPQIEAGVSILSSRILLPRVLQEQVLQSNQRPREVFLSNSGIMALTVSLTTGSETAKLVITIDVAMLLSIAHMDIHGRTMPWSDWGARMSRVFLISEAVRANNNIEPLQDVEGSRVAFSANVDSHDTSIFEGGSGPAAFILDFNPATIRWARGEEKAGRGLRGDLVTEPSILQPGHLLAEEVISSLPFTRTMLEGYLPNHQIRLSRDEVVYPANQLGGPPLLNAYSFV</sequence>
<name>A0A1B7MT09_9AGAM</name>
<accession>A0A1B7MT09</accession>
<proteinExistence type="predicted"/>
<dbReference type="OrthoDB" id="2793879at2759"/>
<evidence type="ECO:0000313" key="2">
    <source>
        <dbReference type="Proteomes" id="UP000092154"/>
    </source>
</evidence>
<evidence type="ECO:0000313" key="1">
    <source>
        <dbReference type="EMBL" id="OAX35735.1"/>
    </source>
</evidence>
<gene>
    <name evidence="1" type="ORF">K503DRAFT_858415</name>
</gene>
<dbReference type="AlphaFoldDB" id="A0A1B7MT09"/>
<protein>
    <submittedName>
        <fullName evidence="1">Uncharacterized protein</fullName>
    </submittedName>
</protein>
<dbReference type="EMBL" id="KV448472">
    <property type="protein sequence ID" value="OAX35735.1"/>
    <property type="molecule type" value="Genomic_DNA"/>
</dbReference>
<organism evidence="1 2">
    <name type="scientific">Rhizopogon vinicolor AM-OR11-026</name>
    <dbReference type="NCBI Taxonomy" id="1314800"/>
    <lineage>
        <taxon>Eukaryota</taxon>
        <taxon>Fungi</taxon>
        <taxon>Dikarya</taxon>
        <taxon>Basidiomycota</taxon>
        <taxon>Agaricomycotina</taxon>
        <taxon>Agaricomycetes</taxon>
        <taxon>Agaricomycetidae</taxon>
        <taxon>Boletales</taxon>
        <taxon>Suillineae</taxon>
        <taxon>Rhizopogonaceae</taxon>
        <taxon>Rhizopogon</taxon>
    </lineage>
</organism>
<dbReference type="InParanoid" id="A0A1B7MT09"/>
<keyword evidence="2" id="KW-1185">Reference proteome</keyword>
<dbReference type="Proteomes" id="UP000092154">
    <property type="component" value="Unassembled WGS sequence"/>
</dbReference>
<reference evidence="1 2" key="1">
    <citation type="submission" date="2016-06" db="EMBL/GenBank/DDBJ databases">
        <title>Comparative genomics of the ectomycorrhizal sister species Rhizopogon vinicolor and Rhizopogon vesiculosus (Basidiomycota: Boletales) reveals a divergence of the mating type B locus.</title>
        <authorList>
            <consortium name="DOE Joint Genome Institute"/>
            <person name="Mujic A.B."/>
            <person name="Kuo A."/>
            <person name="Tritt A."/>
            <person name="Lipzen A."/>
            <person name="Chen C."/>
            <person name="Johnson J."/>
            <person name="Sharma A."/>
            <person name="Barry K."/>
            <person name="Grigoriev I.V."/>
            <person name="Spatafora J.W."/>
        </authorList>
    </citation>
    <scope>NUCLEOTIDE SEQUENCE [LARGE SCALE GENOMIC DNA]</scope>
    <source>
        <strain evidence="1 2">AM-OR11-026</strain>
    </source>
</reference>